<feature type="domain" description="SnoaL-like" evidence="1">
    <location>
        <begin position="21"/>
        <end position="121"/>
    </location>
</feature>
<dbReference type="Proteomes" id="UP001499984">
    <property type="component" value="Unassembled WGS sequence"/>
</dbReference>
<dbReference type="EMBL" id="BAAAZY010000003">
    <property type="protein sequence ID" value="GAA4041112.1"/>
    <property type="molecule type" value="Genomic_DNA"/>
</dbReference>
<reference evidence="3" key="1">
    <citation type="journal article" date="2019" name="Int. J. Syst. Evol. Microbiol.">
        <title>The Global Catalogue of Microorganisms (GCM) 10K type strain sequencing project: providing services to taxonomists for standard genome sequencing and annotation.</title>
        <authorList>
            <consortium name="The Broad Institute Genomics Platform"/>
            <consortium name="The Broad Institute Genome Sequencing Center for Infectious Disease"/>
            <person name="Wu L."/>
            <person name="Ma J."/>
        </authorList>
    </citation>
    <scope>NUCLEOTIDE SEQUENCE [LARGE SCALE GENOMIC DNA]</scope>
    <source>
        <strain evidence="3">JCM 16925</strain>
    </source>
</reference>
<organism evidence="2 3">
    <name type="scientific">Streptomyces shaanxiensis</name>
    <dbReference type="NCBI Taxonomy" id="653357"/>
    <lineage>
        <taxon>Bacteria</taxon>
        <taxon>Bacillati</taxon>
        <taxon>Actinomycetota</taxon>
        <taxon>Actinomycetes</taxon>
        <taxon>Kitasatosporales</taxon>
        <taxon>Streptomycetaceae</taxon>
        <taxon>Streptomyces</taxon>
    </lineage>
</organism>
<accession>A0ABP7UDL2</accession>
<comment type="caution">
    <text evidence="2">The sequence shown here is derived from an EMBL/GenBank/DDBJ whole genome shotgun (WGS) entry which is preliminary data.</text>
</comment>
<gene>
    <name evidence="2" type="ORF">GCM10022233_07300</name>
</gene>
<dbReference type="InterPro" id="IPR032710">
    <property type="entry name" value="NTF2-like_dom_sf"/>
</dbReference>
<protein>
    <recommendedName>
        <fullName evidence="1">SnoaL-like domain-containing protein</fullName>
    </recommendedName>
</protein>
<evidence type="ECO:0000313" key="3">
    <source>
        <dbReference type="Proteomes" id="UP001499984"/>
    </source>
</evidence>
<dbReference type="CDD" id="cd00531">
    <property type="entry name" value="NTF2_like"/>
    <property type="match status" value="1"/>
</dbReference>
<evidence type="ECO:0000313" key="2">
    <source>
        <dbReference type="EMBL" id="GAA4041112.1"/>
    </source>
</evidence>
<proteinExistence type="predicted"/>
<dbReference type="Pfam" id="PF12680">
    <property type="entry name" value="SnoaL_2"/>
    <property type="match status" value="1"/>
</dbReference>
<dbReference type="SUPFAM" id="SSF54427">
    <property type="entry name" value="NTF2-like"/>
    <property type="match status" value="1"/>
</dbReference>
<dbReference type="InterPro" id="IPR037401">
    <property type="entry name" value="SnoaL-like"/>
</dbReference>
<keyword evidence="3" id="KW-1185">Reference proteome</keyword>
<name>A0ABP7UDL2_9ACTN</name>
<sequence>MAGKTDAVVHAGGVEEHLAFYVRTFNSGDADAINQLYTEEAVSVWEPGKPLQGEERRTNLAEFLKLHPRLSAKIRESHVTGDTALLSVDWNMEIDGEEGKRESFGGLATDVLRRGADGNWRYAIDDPYGDPRNDIAG</sequence>
<dbReference type="RefSeq" id="WP_345008600.1">
    <property type="nucleotide sequence ID" value="NZ_BAAAZY010000003.1"/>
</dbReference>
<dbReference type="Gene3D" id="3.10.450.50">
    <property type="match status" value="1"/>
</dbReference>
<evidence type="ECO:0000259" key="1">
    <source>
        <dbReference type="Pfam" id="PF12680"/>
    </source>
</evidence>